<protein>
    <submittedName>
        <fullName evidence="1">Uncharacterized protein</fullName>
    </submittedName>
</protein>
<name>M8BE25_AEGTA</name>
<dbReference type="AlphaFoldDB" id="M8BE25"/>
<reference evidence="1" key="1">
    <citation type="submission" date="2015-06" db="UniProtKB">
        <authorList>
            <consortium name="EnsemblPlants"/>
        </authorList>
    </citation>
    <scope>IDENTIFICATION</scope>
</reference>
<dbReference type="EnsemblPlants" id="EMT12211">
    <property type="protein sequence ID" value="EMT12211"/>
    <property type="gene ID" value="F775_42685"/>
</dbReference>
<organism evidence="1">
    <name type="scientific">Aegilops tauschii</name>
    <name type="common">Tausch's goatgrass</name>
    <name type="synonym">Aegilops squarrosa</name>
    <dbReference type="NCBI Taxonomy" id="37682"/>
    <lineage>
        <taxon>Eukaryota</taxon>
        <taxon>Viridiplantae</taxon>
        <taxon>Streptophyta</taxon>
        <taxon>Embryophyta</taxon>
        <taxon>Tracheophyta</taxon>
        <taxon>Spermatophyta</taxon>
        <taxon>Magnoliopsida</taxon>
        <taxon>Liliopsida</taxon>
        <taxon>Poales</taxon>
        <taxon>Poaceae</taxon>
        <taxon>BOP clade</taxon>
        <taxon>Pooideae</taxon>
        <taxon>Triticodae</taxon>
        <taxon>Triticeae</taxon>
        <taxon>Triticinae</taxon>
        <taxon>Aegilops</taxon>
    </lineage>
</organism>
<accession>M8BE25</accession>
<proteinExistence type="predicted"/>
<sequence length="80" mass="8468">MEMLPSGLARVCLVNDEAPLFVEIFIANVYKAEALRGCRGSCCAPASGVHQVQQGVFVGSSSSLSDGGRDKNPNHLFVTN</sequence>
<evidence type="ECO:0000313" key="1">
    <source>
        <dbReference type="EnsemblPlants" id="EMT12211"/>
    </source>
</evidence>